<proteinExistence type="predicted"/>
<dbReference type="AlphaFoldDB" id="A0A369XQW9"/>
<keyword evidence="1" id="KW-1133">Transmembrane helix</keyword>
<reference evidence="2 3" key="1">
    <citation type="submission" date="2018-05" db="EMBL/GenBank/DDBJ databases">
        <title>Integrated omic analyses show evidence that a Ca. Accumulibacter phosphatis strain performs denitrification under micro-aerobic conditions.</title>
        <authorList>
            <person name="Camejo P.Y."/>
            <person name="Katherine M.D."/>
            <person name="Daniel N.R."/>
        </authorList>
    </citation>
    <scope>NUCLEOTIDE SEQUENCE [LARGE SCALE GENOMIC DNA]</scope>
    <source>
        <strain evidence="2">UW-LDO-IC</strain>
    </source>
</reference>
<name>A0A369XQW9_9PROT</name>
<comment type="caution">
    <text evidence="2">The sequence shown here is derived from an EMBL/GenBank/DDBJ whole genome shotgun (WGS) entry which is preliminary data.</text>
</comment>
<keyword evidence="1" id="KW-0472">Membrane</keyword>
<evidence type="ECO:0000256" key="1">
    <source>
        <dbReference type="SAM" id="Phobius"/>
    </source>
</evidence>
<sequence length="95" mass="10570">MSDRRSLKDGGAGRAARVRIDLHAAFSGPARWLIAALVTAAVVTLAWFVGRDDPVPDWISKGLVPALGWIYLVLLLVALVYWLRRRRTADKEEES</sequence>
<keyword evidence="1" id="KW-0812">Transmembrane</keyword>
<gene>
    <name evidence="2" type="ORF">DVS81_03910</name>
</gene>
<accession>A0A369XQW9</accession>
<feature type="transmembrane region" description="Helical" evidence="1">
    <location>
        <begin position="32"/>
        <end position="50"/>
    </location>
</feature>
<evidence type="ECO:0000313" key="2">
    <source>
        <dbReference type="EMBL" id="RDE51780.1"/>
    </source>
</evidence>
<protein>
    <submittedName>
        <fullName evidence="2">Uncharacterized protein</fullName>
    </submittedName>
</protein>
<organism evidence="2 3">
    <name type="scientific">Candidatus Accumulibacter meliphilus</name>
    <dbReference type="NCBI Taxonomy" id="2211374"/>
    <lineage>
        <taxon>Bacteria</taxon>
        <taxon>Pseudomonadati</taxon>
        <taxon>Pseudomonadota</taxon>
        <taxon>Betaproteobacteria</taxon>
        <taxon>Candidatus Accumulibacter</taxon>
    </lineage>
</organism>
<dbReference type="Proteomes" id="UP000253831">
    <property type="component" value="Unassembled WGS sequence"/>
</dbReference>
<evidence type="ECO:0000313" key="3">
    <source>
        <dbReference type="Proteomes" id="UP000253831"/>
    </source>
</evidence>
<feature type="transmembrane region" description="Helical" evidence="1">
    <location>
        <begin position="62"/>
        <end position="83"/>
    </location>
</feature>
<dbReference type="EMBL" id="QPGA01000004">
    <property type="protein sequence ID" value="RDE51780.1"/>
    <property type="molecule type" value="Genomic_DNA"/>
</dbReference>